<evidence type="ECO:0000256" key="2">
    <source>
        <dbReference type="ARBA" id="ARBA00022630"/>
    </source>
</evidence>
<evidence type="ECO:0000259" key="7">
    <source>
        <dbReference type="Pfam" id="PF14759"/>
    </source>
</evidence>
<dbReference type="SUPFAM" id="SSF55424">
    <property type="entry name" value="FAD/NAD-linked reductases, dimerisation (C-terminal) domain"/>
    <property type="match status" value="1"/>
</dbReference>
<feature type="domain" description="FAD/NAD(P)-binding" evidence="6">
    <location>
        <begin position="16"/>
        <end position="311"/>
    </location>
</feature>
<dbReference type="InterPro" id="IPR028202">
    <property type="entry name" value="Reductase_C"/>
</dbReference>
<dbReference type="SUPFAM" id="SSF51905">
    <property type="entry name" value="FAD/NAD(P)-binding domain"/>
    <property type="match status" value="2"/>
</dbReference>
<evidence type="ECO:0000313" key="8">
    <source>
        <dbReference type="EMBL" id="MDS1271950.1"/>
    </source>
</evidence>
<dbReference type="Pfam" id="PF14759">
    <property type="entry name" value="Reductase_C"/>
    <property type="match status" value="1"/>
</dbReference>
<evidence type="ECO:0000256" key="4">
    <source>
        <dbReference type="ARBA" id="ARBA00023002"/>
    </source>
</evidence>
<evidence type="ECO:0000313" key="9">
    <source>
        <dbReference type="Proteomes" id="UP001250214"/>
    </source>
</evidence>
<evidence type="ECO:0000256" key="3">
    <source>
        <dbReference type="ARBA" id="ARBA00022827"/>
    </source>
</evidence>
<comment type="cofactor">
    <cofactor evidence="1">
        <name>FAD</name>
        <dbReference type="ChEBI" id="CHEBI:57692"/>
    </cofactor>
</comment>
<dbReference type="PRINTS" id="PR00368">
    <property type="entry name" value="FADPNR"/>
</dbReference>
<dbReference type="InterPro" id="IPR016156">
    <property type="entry name" value="FAD/NAD-linked_Rdtase_dimer_sf"/>
</dbReference>
<keyword evidence="9" id="KW-1185">Reference proteome</keyword>
<keyword evidence="3" id="KW-0274">FAD</keyword>
<dbReference type="PANTHER" id="PTHR43557">
    <property type="entry name" value="APOPTOSIS-INDUCING FACTOR 1"/>
    <property type="match status" value="1"/>
</dbReference>
<dbReference type="PRINTS" id="PR00411">
    <property type="entry name" value="PNDRDTASEI"/>
</dbReference>
<evidence type="ECO:0000256" key="1">
    <source>
        <dbReference type="ARBA" id="ARBA00001974"/>
    </source>
</evidence>
<dbReference type="Pfam" id="PF07992">
    <property type="entry name" value="Pyr_redox_2"/>
    <property type="match status" value="1"/>
</dbReference>
<evidence type="ECO:0000259" key="6">
    <source>
        <dbReference type="Pfam" id="PF07992"/>
    </source>
</evidence>
<dbReference type="Gene3D" id="3.30.390.30">
    <property type="match status" value="1"/>
</dbReference>
<evidence type="ECO:0000256" key="5">
    <source>
        <dbReference type="SAM" id="MobiDB-lite"/>
    </source>
</evidence>
<keyword evidence="2" id="KW-0285">Flavoprotein</keyword>
<dbReference type="RefSeq" id="WP_310913514.1">
    <property type="nucleotide sequence ID" value="NZ_JAVLVT010000009.1"/>
</dbReference>
<comment type="caution">
    <text evidence="8">The sequence shown here is derived from an EMBL/GenBank/DDBJ whole genome shotgun (WGS) entry which is preliminary data.</text>
</comment>
<dbReference type="InterPro" id="IPR023753">
    <property type="entry name" value="FAD/NAD-binding_dom"/>
</dbReference>
<feature type="region of interest" description="Disordered" evidence="5">
    <location>
        <begin position="42"/>
        <end position="63"/>
    </location>
</feature>
<organism evidence="8 9">
    <name type="scientific">Lipingzhangella rawalii</name>
    <dbReference type="NCBI Taxonomy" id="2055835"/>
    <lineage>
        <taxon>Bacteria</taxon>
        <taxon>Bacillati</taxon>
        <taxon>Actinomycetota</taxon>
        <taxon>Actinomycetes</taxon>
        <taxon>Streptosporangiales</taxon>
        <taxon>Nocardiopsidaceae</taxon>
        <taxon>Lipingzhangella</taxon>
    </lineage>
</organism>
<proteinExistence type="predicted"/>
<name>A0ABU2HAT2_9ACTN</name>
<dbReference type="EMBL" id="JAVLVT010000009">
    <property type="protein sequence ID" value="MDS1271950.1"/>
    <property type="molecule type" value="Genomic_DNA"/>
</dbReference>
<dbReference type="InterPro" id="IPR036188">
    <property type="entry name" value="FAD/NAD-bd_sf"/>
</dbReference>
<sequence>MTQSPSGSGAREPDGIVIVGAGVAGLSTAEELRDRGYTGPLVLVGEERHPPYDRPPLSKEYLTGDPAHTRVALRDNSDLAALRLDLRLGRQARALDPAHRLLTLDDGSTVRYHGLVIATGARARRPATNLAGVHTLRGLDDADAIRRAFATHDRVVVVGAGFIGTEVAASARHLGLDVTLVDAADTPMAGPLHPRLGEIVADIHREHGVALRLGAGVAGFEGAERVERVLLSDGSTVDTPLVVAGLGVAPDTEWLAGSGIELVPGAGDVSCDMFCATSAPNVYAVGDVANWPHPHFGRLRLEHWTNAREQAAVVAHNLLASPENQQVYAPVPYVWSDQYGMKFQLLGQAAPADDVEIVHGSPDERKFVAFLGREGRLTGILGLRSTPKVMRYRRLLTESTSWTEALAAAGR</sequence>
<dbReference type="Gene3D" id="3.50.50.60">
    <property type="entry name" value="FAD/NAD(P)-binding domain"/>
    <property type="match status" value="2"/>
</dbReference>
<accession>A0ABU2HAT2</accession>
<keyword evidence="4" id="KW-0560">Oxidoreductase</keyword>
<protein>
    <submittedName>
        <fullName evidence="8">FAD-dependent oxidoreductase</fullName>
    </submittedName>
</protein>
<reference evidence="9" key="1">
    <citation type="submission" date="2023-07" db="EMBL/GenBank/DDBJ databases">
        <title>Novel species in the genus Lipingzhangella isolated from Sambhar Salt Lake.</title>
        <authorList>
            <person name="Jiya N."/>
            <person name="Kajale S."/>
            <person name="Sharma A."/>
        </authorList>
    </citation>
    <scope>NUCLEOTIDE SEQUENCE [LARGE SCALE GENOMIC DNA]</scope>
    <source>
        <strain evidence="9">LS1_29</strain>
    </source>
</reference>
<dbReference type="Proteomes" id="UP001250214">
    <property type="component" value="Unassembled WGS sequence"/>
</dbReference>
<dbReference type="InterPro" id="IPR050446">
    <property type="entry name" value="FAD-oxidoreductase/Apoptosis"/>
</dbReference>
<gene>
    <name evidence="8" type="ORF">RIF23_16780</name>
</gene>
<dbReference type="PANTHER" id="PTHR43557:SF2">
    <property type="entry name" value="RIESKE DOMAIN-CONTAINING PROTEIN-RELATED"/>
    <property type="match status" value="1"/>
</dbReference>
<feature type="domain" description="Reductase C-terminal" evidence="7">
    <location>
        <begin position="333"/>
        <end position="408"/>
    </location>
</feature>